<sequence length="332" mass="36447">MPALALPDHLYRPLAPRAGSRGQVADSFGLSGELSGLVPFDIHDLMLGRDDRRTRAGAEAHPFDVAGERFWWIHPSGDGDLNREVGLEGHRVTSPDEPIRRRVHEALTALSGVPWAFAMVRTYITSFALIELDEHAAGQRPITSCSLPDIPLCMFFSRVALKHIPPLSVSLEESVLLLAENIYHESVHQHVNHQIITEGVFTGDYDSRTSPLVDISWRKKSDGSPQQWQLDRVFHAAMVYGHLIAWRLRILRHGGTDDLTRRTIHQASVDSLTVVSELSAALQAHASAFSSTGAMRVGELIGLTQVFQEALQVTLQGGRAIAPMEGGVGSGR</sequence>
<comment type="caution">
    <text evidence="1">The sequence shown here is derived from an EMBL/GenBank/DDBJ whole genome shotgun (WGS) entry which is preliminary data.</text>
</comment>
<dbReference type="AlphaFoldDB" id="A0A8J3WSQ7"/>
<dbReference type="Proteomes" id="UP000634476">
    <property type="component" value="Unassembled WGS sequence"/>
</dbReference>
<reference evidence="1" key="1">
    <citation type="submission" date="2021-01" db="EMBL/GenBank/DDBJ databases">
        <title>Whole genome shotgun sequence of Planobispora takensis NBRC 109077.</title>
        <authorList>
            <person name="Komaki H."/>
            <person name="Tamura T."/>
        </authorList>
    </citation>
    <scope>NUCLEOTIDE SEQUENCE</scope>
    <source>
        <strain evidence="1">NBRC 109077</strain>
    </source>
</reference>
<keyword evidence="2" id="KW-1185">Reference proteome</keyword>
<proteinExistence type="predicted"/>
<evidence type="ECO:0000313" key="1">
    <source>
        <dbReference type="EMBL" id="GIH98191.1"/>
    </source>
</evidence>
<accession>A0A8J3WSQ7</accession>
<dbReference type="RefSeq" id="WP_203872686.1">
    <property type="nucleotide sequence ID" value="NZ_BOOK01000001.1"/>
</dbReference>
<protein>
    <submittedName>
        <fullName evidence="1">Uncharacterized protein</fullName>
    </submittedName>
</protein>
<evidence type="ECO:0000313" key="2">
    <source>
        <dbReference type="Proteomes" id="UP000634476"/>
    </source>
</evidence>
<organism evidence="1 2">
    <name type="scientific">Planobispora takensis</name>
    <dbReference type="NCBI Taxonomy" id="1367882"/>
    <lineage>
        <taxon>Bacteria</taxon>
        <taxon>Bacillati</taxon>
        <taxon>Actinomycetota</taxon>
        <taxon>Actinomycetes</taxon>
        <taxon>Streptosporangiales</taxon>
        <taxon>Streptosporangiaceae</taxon>
        <taxon>Planobispora</taxon>
    </lineage>
</organism>
<dbReference type="EMBL" id="BOOK01000001">
    <property type="protein sequence ID" value="GIH98191.1"/>
    <property type="molecule type" value="Genomic_DNA"/>
</dbReference>
<name>A0A8J3WSQ7_9ACTN</name>
<gene>
    <name evidence="1" type="ORF">Pta02_02000</name>
</gene>